<dbReference type="Proteomes" id="UP001159427">
    <property type="component" value="Unassembled WGS sequence"/>
</dbReference>
<evidence type="ECO:0000313" key="4">
    <source>
        <dbReference type="Proteomes" id="UP001159427"/>
    </source>
</evidence>
<proteinExistence type="predicted"/>
<evidence type="ECO:0000256" key="2">
    <source>
        <dbReference type="SAM" id="Phobius"/>
    </source>
</evidence>
<evidence type="ECO:0000313" key="3">
    <source>
        <dbReference type="EMBL" id="CAH3140738.1"/>
    </source>
</evidence>
<gene>
    <name evidence="3" type="ORF">PEVE_00041891</name>
</gene>
<feature type="transmembrane region" description="Helical" evidence="2">
    <location>
        <begin position="51"/>
        <end position="72"/>
    </location>
</feature>
<feature type="region of interest" description="Disordered" evidence="1">
    <location>
        <begin position="92"/>
        <end position="115"/>
    </location>
</feature>
<keyword evidence="2" id="KW-1133">Transmembrane helix</keyword>
<evidence type="ECO:0000256" key="1">
    <source>
        <dbReference type="SAM" id="MobiDB-lite"/>
    </source>
</evidence>
<comment type="caution">
    <text evidence="3">The sequence shown here is derived from an EMBL/GenBank/DDBJ whole genome shotgun (WGS) entry which is preliminary data.</text>
</comment>
<protein>
    <submittedName>
        <fullName evidence="3">Uncharacterized protein</fullName>
    </submittedName>
</protein>
<keyword evidence="2" id="KW-0472">Membrane</keyword>
<keyword evidence="2" id="KW-0812">Transmembrane</keyword>
<accession>A0ABN8PC57</accession>
<reference evidence="3 4" key="1">
    <citation type="submission" date="2022-05" db="EMBL/GenBank/DDBJ databases">
        <authorList>
            <consortium name="Genoscope - CEA"/>
            <person name="William W."/>
        </authorList>
    </citation>
    <scope>NUCLEOTIDE SEQUENCE [LARGE SCALE GENOMIC DNA]</scope>
</reference>
<dbReference type="EMBL" id="CALNXI010000806">
    <property type="protein sequence ID" value="CAH3140738.1"/>
    <property type="molecule type" value="Genomic_DNA"/>
</dbReference>
<name>A0ABN8PC57_9CNID</name>
<feature type="compositionally biased region" description="Basic and acidic residues" evidence="1">
    <location>
        <begin position="92"/>
        <end position="107"/>
    </location>
</feature>
<keyword evidence="4" id="KW-1185">Reference proteome</keyword>
<feature type="non-terminal residue" evidence="3">
    <location>
        <position position="133"/>
    </location>
</feature>
<sequence length="133" mass="15317">MMAIACSMLEKTNIYFLLIYTGISKTRVITTVYKTSAFEKLSWANIASYPIVMKSIESIVVLQVLLGILTIGQQMEKGDGKKIIIIMTGGRVEEPKPPPPKQVEKRVSNVRHRKHKKDRWLQQWVKRMMLSKK</sequence>
<organism evidence="3 4">
    <name type="scientific">Porites evermanni</name>
    <dbReference type="NCBI Taxonomy" id="104178"/>
    <lineage>
        <taxon>Eukaryota</taxon>
        <taxon>Metazoa</taxon>
        <taxon>Cnidaria</taxon>
        <taxon>Anthozoa</taxon>
        <taxon>Hexacorallia</taxon>
        <taxon>Scleractinia</taxon>
        <taxon>Fungiina</taxon>
        <taxon>Poritidae</taxon>
        <taxon>Porites</taxon>
    </lineage>
</organism>